<dbReference type="EMBL" id="HBJA01080844">
    <property type="protein sequence ID" value="CAE0817097.1"/>
    <property type="molecule type" value="Transcribed_RNA"/>
</dbReference>
<dbReference type="InterPro" id="IPR000504">
    <property type="entry name" value="RRM_dom"/>
</dbReference>
<dbReference type="InterPro" id="IPR035979">
    <property type="entry name" value="RBD_domain_sf"/>
</dbReference>
<keyword evidence="2 4" id="KW-0694">RNA-binding</keyword>
<evidence type="ECO:0000259" key="6">
    <source>
        <dbReference type="PROSITE" id="PS50102"/>
    </source>
</evidence>
<comment type="subcellular location">
    <subcellularLocation>
        <location evidence="1">Nucleus</location>
    </subcellularLocation>
</comment>
<name>A0A7S4FW36_9EUGL</name>
<dbReference type="Pfam" id="PF05383">
    <property type="entry name" value="La"/>
    <property type="match status" value="1"/>
</dbReference>
<sequence length="378" mass="41799">MADPAPNQASPPADPPSAAEANGNTAPAAPTAPATAALIPAWKAAAIRNQVEYYFSRRNLRKDTFLKKQINDHPDGFVKISLLVTFRRLEALSKDVAEVAEALRTSPDLVLNDEGTLIKPSVDHLKDLKEPVVLSDRKFARYSECLNFFREMLRRYKEGDEVSSRDADFLKELLSIWHPMYYEEKKGCGIKGFKVGKDKDHGGKRTCFILVRTDDTEDEFSYLKCVAAAFQRGSPTSRNKPEAAPKPQAEKECPEGTFVRDTVVKCGGLPNEAGRTNINKLKEYFAKYGDVGWVDNETAGNGNAYVQFKEAPSAQKAVAETAHTCELAAGLTVALVQGDEEKQYHKRRFDELSRKCKHPGGNDGNDGNAKGAKRQKTD</sequence>
<dbReference type="PRINTS" id="PR00302">
    <property type="entry name" value="LUPUSLA"/>
</dbReference>
<evidence type="ECO:0008006" key="10">
    <source>
        <dbReference type="Google" id="ProtNLM"/>
    </source>
</evidence>
<dbReference type="InterPro" id="IPR036388">
    <property type="entry name" value="WH-like_DNA-bd_sf"/>
</dbReference>
<proteinExistence type="predicted"/>
<dbReference type="SMART" id="SM00715">
    <property type="entry name" value="LA"/>
    <property type="match status" value="1"/>
</dbReference>
<dbReference type="PANTHER" id="PTHR22792">
    <property type="entry name" value="LUPUS LA PROTEIN-RELATED"/>
    <property type="match status" value="1"/>
</dbReference>
<dbReference type="CDD" id="cd00590">
    <property type="entry name" value="RRM_SF"/>
    <property type="match status" value="1"/>
</dbReference>
<dbReference type="GO" id="GO:0003723">
    <property type="term" value="F:RNA binding"/>
    <property type="evidence" value="ECO:0007669"/>
    <property type="project" value="UniProtKB-UniRule"/>
</dbReference>
<dbReference type="PROSITE" id="PS50961">
    <property type="entry name" value="HTH_LA"/>
    <property type="match status" value="1"/>
</dbReference>
<evidence type="ECO:0000256" key="1">
    <source>
        <dbReference type="ARBA" id="ARBA00004123"/>
    </source>
</evidence>
<dbReference type="SUPFAM" id="SSF46785">
    <property type="entry name" value="Winged helix' DNA-binding domain"/>
    <property type="match status" value="1"/>
</dbReference>
<evidence type="ECO:0000259" key="7">
    <source>
        <dbReference type="PROSITE" id="PS50961"/>
    </source>
</evidence>
<dbReference type="SUPFAM" id="SSF54928">
    <property type="entry name" value="RNA-binding domain, RBD"/>
    <property type="match status" value="1"/>
</dbReference>
<dbReference type="InterPro" id="IPR014886">
    <property type="entry name" value="La_xRRM"/>
</dbReference>
<evidence type="ECO:0000259" key="8">
    <source>
        <dbReference type="PROSITE" id="PS51939"/>
    </source>
</evidence>
<dbReference type="GO" id="GO:1990904">
    <property type="term" value="C:ribonucleoprotein complex"/>
    <property type="evidence" value="ECO:0007669"/>
    <property type="project" value="UniProtKB-UniRule"/>
</dbReference>
<keyword evidence="3" id="KW-0539">Nucleus</keyword>
<dbReference type="Gene3D" id="1.10.10.10">
    <property type="entry name" value="Winged helix-like DNA-binding domain superfamily/Winged helix DNA-binding domain"/>
    <property type="match status" value="1"/>
</dbReference>
<evidence type="ECO:0000256" key="4">
    <source>
        <dbReference type="PROSITE-ProRule" id="PRU00332"/>
    </source>
</evidence>
<feature type="region of interest" description="Disordered" evidence="5">
    <location>
        <begin position="1"/>
        <end position="31"/>
    </location>
</feature>
<feature type="domain" description="HTH La-type RNA-binding" evidence="7">
    <location>
        <begin position="37"/>
        <end position="130"/>
    </location>
</feature>
<dbReference type="InterPro" id="IPR002344">
    <property type="entry name" value="Lupus_La"/>
</dbReference>
<dbReference type="InterPro" id="IPR012677">
    <property type="entry name" value="Nucleotide-bd_a/b_plait_sf"/>
</dbReference>
<dbReference type="Pfam" id="PF11523">
    <property type="entry name" value="DUF3223"/>
    <property type="match status" value="1"/>
</dbReference>
<evidence type="ECO:0000256" key="5">
    <source>
        <dbReference type="SAM" id="MobiDB-lite"/>
    </source>
</evidence>
<dbReference type="Pfam" id="PF08777">
    <property type="entry name" value="RRM_3"/>
    <property type="match status" value="1"/>
</dbReference>
<dbReference type="Gene3D" id="3.30.70.330">
    <property type="match status" value="1"/>
</dbReference>
<dbReference type="AlphaFoldDB" id="A0A7S4FW36"/>
<dbReference type="GO" id="GO:0006396">
    <property type="term" value="P:RNA processing"/>
    <property type="evidence" value="ECO:0007669"/>
    <property type="project" value="InterPro"/>
</dbReference>
<dbReference type="PROSITE" id="PS51939">
    <property type="entry name" value="XRRM"/>
    <property type="match status" value="1"/>
</dbReference>
<dbReference type="CDD" id="cd07323">
    <property type="entry name" value="LAM"/>
    <property type="match status" value="1"/>
</dbReference>
<feature type="region of interest" description="Disordered" evidence="5">
    <location>
        <begin position="350"/>
        <end position="378"/>
    </location>
</feature>
<dbReference type="InterPro" id="IPR045180">
    <property type="entry name" value="La_dom_prot"/>
</dbReference>
<dbReference type="GO" id="GO:0005634">
    <property type="term" value="C:nucleus"/>
    <property type="evidence" value="ECO:0007669"/>
    <property type="project" value="UniProtKB-SubCell"/>
</dbReference>
<gene>
    <name evidence="9" type="ORF">EGYM00163_LOCUS28259</name>
</gene>
<organism evidence="9">
    <name type="scientific">Eutreptiella gymnastica</name>
    <dbReference type="NCBI Taxonomy" id="73025"/>
    <lineage>
        <taxon>Eukaryota</taxon>
        <taxon>Discoba</taxon>
        <taxon>Euglenozoa</taxon>
        <taxon>Euglenida</taxon>
        <taxon>Spirocuta</taxon>
        <taxon>Euglenophyceae</taxon>
        <taxon>Eutreptiales</taxon>
        <taxon>Eutreptiaceae</taxon>
        <taxon>Eutreptiella</taxon>
    </lineage>
</organism>
<dbReference type="Gene3D" id="3.10.450.40">
    <property type="match status" value="1"/>
</dbReference>
<feature type="domain" description="XRRM" evidence="8">
    <location>
        <begin position="257"/>
        <end position="377"/>
    </location>
</feature>
<feature type="compositionally biased region" description="Basic and acidic residues" evidence="5">
    <location>
        <begin position="239"/>
        <end position="252"/>
    </location>
</feature>
<dbReference type="InterPro" id="IPR036390">
    <property type="entry name" value="WH_DNA-bd_sf"/>
</dbReference>
<feature type="region of interest" description="Disordered" evidence="5">
    <location>
        <begin position="233"/>
        <end position="252"/>
    </location>
</feature>
<reference evidence="9" key="1">
    <citation type="submission" date="2021-01" db="EMBL/GenBank/DDBJ databases">
        <authorList>
            <person name="Corre E."/>
            <person name="Pelletier E."/>
            <person name="Niang G."/>
            <person name="Scheremetjew M."/>
            <person name="Finn R."/>
            <person name="Kale V."/>
            <person name="Holt S."/>
            <person name="Cochrane G."/>
            <person name="Meng A."/>
            <person name="Brown T."/>
            <person name="Cohen L."/>
        </authorList>
    </citation>
    <scope>NUCLEOTIDE SEQUENCE</scope>
    <source>
        <strain evidence="9">CCMP1594</strain>
    </source>
</reference>
<feature type="domain" description="RRM" evidence="6">
    <location>
        <begin position="262"/>
        <end position="340"/>
    </location>
</feature>
<evidence type="ECO:0000256" key="2">
    <source>
        <dbReference type="ARBA" id="ARBA00022884"/>
    </source>
</evidence>
<evidence type="ECO:0000313" key="9">
    <source>
        <dbReference type="EMBL" id="CAE0817097.1"/>
    </source>
</evidence>
<accession>A0A7S4FW36</accession>
<dbReference type="InterPro" id="IPR006630">
    <property type="entry name" value="La_HTH"/>
</dbReference>
<dbReference type="PROSITE" id="PS50102">
    <property type="entry name" value="RRM"/>
    <property type="match status" value="1"/>
</dbReference>
<evidence type="ECO:0000256" key="3">
    <source>
        <dbReference type="ARBA" id="ARBA00023242"/>
    </source>
</evidence>
<protein>
    <recommendedName>
        <fullName evidence="10">HTH La-type RNA-binding domain-containing protein</fullName>
    </recommendedName>
</protein>